<keyword evidence="2" id="KW-1185">Reference proteome</keyword>
<dbReference type="Proteomes" id="UP000270856">
    <property type="component" value="Unassembled WGS sequence"/>
</dbReference>
<comment type="caution">
    <text evidence="1">The sequence shown here is derived from an EMBL/GenBank/DDBJ whole genome shotgun (WGS) entry which is preliminary data.</text>
</comment>
<name>A0A3N4NJN5_9FLAO</name>
<proteinExistence type="predicted"/>
<dbReference type="EMBL" id="RPFJ01000011">
    <property type="protein sequence ID" value="RPD96622.1"/>
    <property type="molecule type" value="Genomic_DNA"/>
</dbReference>
<dbReference type="AlphaFoldDB" id="A0A3N4NJN5"/>
<evidence type="ECO:0000313" key="2">
    <source>
        <dbReference type="Proteomes" id="UP000270856"/>
    </source>
</evidence>
<dbReference type="RefSeq" id="WP_123897953.1">
    <property type="nucleotide sequence ID" value="NZ_RPFJ01000011.1"/>
</dbReference>
<sequence length="153" mass="17019">MKTKILITTVLFIAAGVFTLNAQQIKRSKTKLTKSTNLVFVMNNKTKNVTQLVLATDFPTDVKMAIKKYPSSSFFKGQIVGKYKKTNLGAQPYANTLLVMFTNQPVFSGVNLISGEKIFPGDHFLPGDHFDLGKTKAKIVSFKNSRLEVKTLK</sequence>
<organism evidence="1 2">
    <name type="scientific">Aureibaculum marinum</name>
    <dbReference type="NCBI Taxonomy" id="2487930"/>
    <lineage>
        <taxon>Bacteria</taxon>
        <taxon>Pseudomonadati</taxon>
        <taxon>Bacteroidota</taxon>
        <taxon>Flavobacteriia</taxon>
        <taxon>Flavobacteriales</taxon>
        <taxon>Flavobacteriaceae</taxon>
        <taxon>Aureibaculum</taxon>
    </lineage>
</organism>
<evidence type="ECO:0000313" key="1">
    <source>
        <dbReference type="EMBL" id="RPD96622.1"/>
    </source>
</evidence>
<protein>
    <submittedName>
        <fullName evidence="1">Uncharacterized protein</fullName>
    </submittedName>
</protein>
<reference evidence="1 2" key="1">
    <citation type="submission" date="2018-11" db="EMBL/GenBank/DDBJ databases">
        <title>Aureibaculum marinum gen. nov., sp. nov., a member of the family Flavobacteriaceae isolated from the Bohai Sea.</title>
        <authorList>
            <person name="Ji X."/>
        </authorList>
    </citation>
    <scope>NUCLEOTIDE SEQUENCE [LARGE SCALE GENOMIC DNA]</scope>
    <source>
        <strain evidence="1 2">BH-SD17</strain>
    </source>
</reference>
<dbReference type="OrthoDB" id="1446080at2"/>
<accession>A0A3N4NJN5</accession>
<gene>
    <name evidence="1" type="ORF">EGM88_09675</name>
</gene>